<reference evidence="5" key="1">
    <citation type="submission" date="2016-06" db="UniProtKB">
        <authorList>
            <consortium name="WormBaseParasite"/>
        </authorList>
    </citation>
    <scope>IDENTIFICATION</scope>
</reference>
<gene>
    <name evidence="3" type="ORF">SSLN_LOCUS9848</name>
</gene>
<proteinExistence type="predicted"/>
<evidence type="ECO:0000256" key="1">
    <source>
        <dbReference type="SAM" id="MobiDB-lite"/>
    </source>
</evidence>
<sequence>MLMPYMFLLKCLQVYFWLLHAQATITCPAQQPTPSAEEFQITFEQWLDSSAPGSKSVETEEAYDRGDSFYLPDHYAESRTPEMWSAQVVDAAGDAPDRAATAESDPTEWECHK</sequence>
<dbReference type="WBParaSite" id="SSLN_0001021201-mRNA-1">
    <property type="protein sequence ID" value="SSLN_0001021201-mRNA-1"/>
    <property type="gene ID" value="SSLN_0001021201"/>
</dbReference>
<evidence type="ECO:0000313" key="5">
    <source>
        <dbReference type="WBParaSite" id="SSLN_0001021201-mRNA-1"/>
    </source>
</evidence>
<evidence type="ECO:0000313" key="4">
    <source>
        <dbReference type="Proteomes" id="UP000275846"/>
    </source>
</evidence>
<keyword evidence="2" id="KW-0732">Signal</keyword>
<accession>A0A183T050</accession>
<feature type="region of interest" description="Disordered" evidence="1">
    <location>
        <begin position="92"/>
        <end position="113"/>
    </location>
</feature>
<protein>
    <submittedName>
        <fullName evidence="5">Secreted protein</fullName>
    </submittedName>
</protein>
<evidence type="ECO:0000256" key="2">
    <source>
        <dbReference type="SAM" id="SignalP"/>
    </source>
</evidence>
<dbReference type="EMBL" id="UYSU01035489">
    <property type="protein sequence ID" value="VDL96233.1"/>
    <property type="molecule type" value="Genomic_DNA"/>
</dbReference>
<keyword evidence="4" id="KW-1185">Reference proteome</keyword>
<name>A0A183T050_SCHSO</name>
<reference evidence="3 4" key="2">
    <citation type="submission" date="2018-11" db="EMBL/GenBank/DDBJ databases">
        <authorList>
            <consortium name="Pathogen Informatics"/>
        </authorList>
    </citation>
    <scope>NUCLEOTIDE SEQUENCE [LARGE SCALE GENOMIC DNA]</scope>
    <source>
        <strain evidence="3 4">NST_G2</strain>
    </source>
</reference>
<dbReference type="AlphaFoldDB" id="A0A183T050"/>
<organism evidence="5">
    <name type="scientific">Schistocephalus solidus</name>
    <name type="common">Tapeworm</name>
    <dbReference type="NCBI Taxonomy" id="70667"/>
    <lineage>
        <taxon>Eukaryota</taxon>
        <taxon>Metazoa</taxon>
        <taxon>Spiralia</taxon>
        <taxon>Lophotrochozoa</taxon>
        <taxon>Platyhelminthes</taxon>
        <taxon>Cestoda</taxon>
        <taxon>Eucestoda</taxon>
        <taxon>Diphyllobothriidea</taxon>
        <taxon>Diphyllobothriidae</taxon>
        <taxon>Schistocephalus</taxon>
    </lineage>
</organism>
<feature type="signal peptide" evidence="2">
    <location>
        <begin position="1"/>
        <end position="23"/>
    </location>
</feature>
<feature type="chain" id="PRO_5043141392" evidence="2">
    <location>
        <begin position="24"/>
        <end position="113"/>
    </location>
</feature>
<evidence type="ECO:0000313" key="3">
    <source>
        <dbReference type="EMBL" id="VDL96233.1"/>
    </source>
</evidence>
<feature type="compositionally biased region" description="Low complexity" evidence="1">
    <location>
        <begin position="92"/>
        <end position="102"/>
    </location>
</feature>
<dbReference type="Proteomes" id="UP000275846">
    <property type="component" value="Unassembled WGS sequence"/>
</dbReference>